<gene>
    <name evidence="2" type="ORF">MHPYR_60228</name>
</gene>
<evidence type="ECO:0000313" key="2">
    <source>
        <dbReference type="EMBL" id="SBS78740.1"/>
    </source>
</evidence>
<evidence type="ECO:0000256" key="1">
    <source>
        <dbReference type="SAM" id="MobiDB-lite"/>
    </source>
</evidence>
<proteinExistence type="predicted"/>
<dbReference type="AlphaFoldDB" id="A0A1Y5PMX4"/>
<organism evidence="2">
    <name type="scientific">uncultured Mycobacterium sp</name>
    <dbReference type="NCBI Taxonomy" id="171292"/>
    <lineage>
        <taxon>Bacteria</taxon>
        <taxon>Bacillati</taxon>
        <taxon>Actinomycetota</taxon>
        <taxon>Actinomycetes</taxon>
        <taxon>Mycobacteriales</taxon>
        <taxon>Mycobacteriaceae</taxon>
        <taxon>Mycobacterium</taxon>
        <taxon>environmental samples</taxon>
    </lineage>
</organism>
<feature type="compositionally biased region" description="Basic and acidic residues" evidence="1">
    <location>
        <begin position="144"/>
        <end position="158"/>
    </location>
</feature>
<reference evidence="2" key="1">
    <citation type="submission" date="2016-03" db="EMBL/GenBank/DDBJ databases">
        <authorList>
            <person name="Ploux O."/>
        </authorList>
    </citation>
    <scope>NUCLEOTIDE SEQUENCE</scope>
    <source>
        <strain evidence="2">UC10</strain>
    </source>
</reference>
<accession>A0A1Y5PMX4</accession>
<sequence length="163" mass="18384">MTVNGVDTSVVEAVDRLNRDIAEAEERVAQLRAMRDSIQPFIEQYMGVSTKTPIIAGVFVTDPDDDHQESSSITDEAFGVFRDYPDEVFDLDNVVKVLRSRGSDSGPVQIRNAINYMVRIGRVHRGPRRGTYTLLPHSSTATDPEPKLDEPFDYRSEREEDLP</sequence>
<feature type="region of interest" description="Disordered" evidence="1">
    <location>
        <begin position="129"/>
        <end position="163"/>
    </location>
</feature>
<protein>
    <submittedName>
        <fullName evidence="2">Uncharacterized protein</fullName>
    </submittedName>
</protein>
<dbReference type="EMBL" id="FLQS01000056">
    <property type="protein sequence ID" value="SBS78740.1"/>
    <property type="molecule type" value="Genomic_DNA"/>
</dbReference>
<name>A0A1Y5PMX4_9MYCO</name>